<sequence>MSADRCPAHVTVAPGRRVRCTGPVGHGPAEDMHQGLLRVTLPDGREHAASLVWSTSPSPWDDEILERAT</sequence>
<gene>
    <name evidence="1" type="ORF">SAMN05660209_03779</name>
</gene>
<proteinExistence type="predicted"/>
<evidence type="ECO:0000313" key="2">
    <source>
        <dbReference type="Proteomes" id="UP000198921"/>
    </source>
</evidence>
<evidence type="ECO:0000313" key="1">
    <source>
        <dbReference type="EMBL" id="SDY81676.1"/>
    </source>
</evidence>
<organism evidence="1 2">
    <name type="scientific">Geodermatophilus africanus</name>
    <dbReference type="NCBI Taxonomy" id="1137993"/>
    <lineage>
        <taxon>Bacteria</taxon>
        <taxon>Bacillati</taxon>
        <taxon>Actinomycetota</taxon>
        <taxon>Actinomycetes</taxon>
        <taxon>Geodermatophilales</taxon>
        <taxon>Geodermatophilaceae</taxon>
        <taxon>Geodermatophilus</taxon>
    </lineage>
</organism>
<accession>A0A1H3MYM7</accession>
<dbReference type="EMBL" id="FNOT01000012">
    <property type="protein sequence ID" value="SDY81676.1"/>
    <property type="molecule type" value="Genomic_DNA"/>
</dbReference>
<protein>
    <submittedName>
        <fullName evidence="1">Uncharacterized protein</fullName>
    </submittedName>
</protein>
<dbReference type="AlphaFoldDB" id="A0A1H3MYM7"/>
<keyword evidence="2" id="KW-1185">Reference proteome</keyword>
<name>A0A1H3MYM7_9ACTN</name>
<dbReference type="Proteomes" id="UP000198921">
    <property type="component" value="Unassembled WGS sequence"/>
</dbReference>
<reference evidence="2" key="1">
    <citation type="submission" date="2016-10" db="EMBL/GenBank/DDBJ databases">
        <authorList>
            <person name="Varghese N."/>
            <person name="Submissions S."/>
        </authorList>
    </citation>
    <scope>NUCLEOTIDE SEQUENCE [LARGE SCALE GENOMIC DNA]</scope>
    <source>
        <strain evidence="2">DSM 45422</strain>
    </source>
</reference>